<sequence>MKKKIMLSCLTAAMSLAVAVPLAFAQDAPTTDSSDAVTPSTPFTTVKVVENDGIEVTTITGSIFQPFASHQPVNQALTSSTGSQTVEFYPDNTFGYYRVWIANYSTVRYNSLMTDMNNAYQGEFYILPGQTNIIKNTNKATTGRRFSVTSSDGSKLNGSIAVRLAETAGELD</sequence>
<keyword evidence="1" id="KW-0732">Signal</keyword>
<dbReference type="AlphaFoldDB" id="A0A917CB32"/>
<gene>
    <name evidence="2" type="ORF">GCM10010912_29900</name>
</gene>
<reference evidence="2" key="2">
    <citation type="submission" date="2020-09" db="EMBL/GenBank/DDBJ databases">
        <authorList>
            <person name="Sun Q."/>
            <person name="Zhou Y."/>
        </authorList>
    </citation>
    <scope>NUCLEOTIDE SEQUENCE</scope>
    <source>
        <strain evidence="2">CGMCC 1.16134</strain>
    </source>
</reference>
<dbReference type="Proteomes" id="UP000637643">
    <property type="component" value="Unassembled WGS sequence"/>
</dbReference>
<evidence type="ECO:0000313" key="2">
    <source>
        <dbReference type="EMBL" id="GGF82811.1"/>
    </source>
</evidence>
<dbReference type="RefSeq" id="WP_189026101.1">
    <property type="nucleotide sequence ID" value="NZ_BMKR01000011.1"/>
</dbReference>
<evidence type="ECO:0000256" key="1">
    <source>
        <dbReference type="SAM" id="SignalP"/>
    </source>
</evidence>
<dbReference type="EMBL" id="BMKR01000011">
    <property type="protein sequence ID" value="GGF82811.1"/>
    <property type="molecule type" value="Genomic_DNA"/>
</dbReference>
<comment type="caution">
    <text evidence="2">The sequence shown here is derived from an EMBL/GenBank/DDBJ whole genome shotgun (WGS) entry which is preliminary data.</text>
</comment>
<evidence type="ECO:0000313" key="3">
    <source>
        <dbReference type="Proteomes" id="UP000637643"/>
    </source>
</evidence>
<proteinExistence type="predicted"/>
<accession>A0A917CB32</accession>
<organism evidence="2 3">
    <name type="scientific">Paenibacillus albidus</name>
    <dbReference type="NCBI Taxonomy" id="2041023"/>
    <lineage>
        <taxon>Bacteria</taxon>
        <taxon>Bacillati</taxon>
        <taxon>Bacillota</taxon>
        <taxon>Bacilli</taxon>
        <taxon>Bacillales</taxon>
        <taxon>Paenibacillaceae</taxon>
        <taxon>Paenibacillus</taxon>
    </lineage>
</organism>
<keyword evidence="3" id="KW-1185">Reference proteome</keyword>
<feature type="signal peptide" evidence="1">
    <location>
        <begin position="1"/>
        <end position="25"/>
    </location>
</feature>
<protein>
    <submittedName>
        <fullName evidence="2">Uncharacterized protein</fullName>
    </submittedName>
</protein>
<reference evidence="2" key="1">
    <citation type="journal article" date="2014" name="Int. J. Syst. Evol. Microbiol.">
        <title>Complete genome sequence of Corynebacterium casei LMG S-19264T (=DSM 44701T), isolated from a smear-ripened cheese.</title>
        <authorList>
            <consortium name="US DOE Joint Genome Institute (JGI-PGF)"/>
            <person name="Walter F."/>
            <person name="Albersmeier A."/>
            <person name="Kalinowski J."/>
            <person name="Ruckert C."/>
        </authorList>
    </citation>
    <scope>NUCLEOTIDE SEQUENCE</scope>
    <source>
        <strain evidence="2">CGMCC 1.16134</strain>
    </source>
</reference>
<feature type="chain" id="PRO_5037390377" evidence="1">
    <location>
        <begin position="26"/>
        <end position="172"/>
    </location>
</feature>
<name>A0A917CB32_9BACL</name>